<proteinExistence type="predicted"/>
<dbReference type="EMBL" id="AZGM01000129">
    <property type="protein sequence ID" value="KRM25295.1"/>
    <property type="molecule type" value="Genomic_DNA"/>
</dbReference>
<dbReference type="STRING" id="1423782.FD32_GL000899"/>
<comment type="caution">
    <text evidence="1">The sequence shown here is derived from an EMBL/GenBank/DDBJ whole genome shotgun (WGS) entry which is preliminary data.</text>
</comment>
<dbReference type="OrthoDB" id="2148857at2"/>
<sequence length="152" mass="16831">MKMTVADYLAQVTGDHVTTETVEKTAAQAQQKTTLKRGIQFMLDQFAQGTLGQYVINVKMKKGAPLSLRLEMNLINIPMGEAERLDPKLLDQEPAYPVNLYMVLEGDDVNKSGLRIDELANDTDQAGSVTNLVQRAQEWVAEHVAATVENRA</sequence>
<evidence type="ECO:0000313" key="2">
    <source>
        <dbReference type="Proteomes" id="UP000051412"/>
    </source>
</evidence>
<reference evidence="1 2" key="1">
    <citation type="journal article" date="2015" name="Genome Announc.">
        <title>Expanding the biotechnology potential of lactobacilli through comparative genomics of 213 strains and associated genera.</title>
        <authorList>
            <person name="Sun Z."/>
            <person name="Harris H.M."/>
            <person name="McCann A."/>
            <person name="Guo C."/>
            <person name="Argimon S."/>
            <person name="Zhang W."/>
            <person name="Yang X."/>
            <person name="Jeffery I.B."/>
            <person name="Cooney J.C."/>
            <person name="Kagawa T.F."/>
            <person name="Liu W."/>
            <person name="Song Y."/>
            <person name="Salvetti E."/>
            <person name="Wrobel A."/>
            <person name="Rasinkangas P."/>
            <person name="Parkhill J."/>
            <person name="Rea M.C."/>
            <person name="O'Sullivan O."/>
            <person name="Ritari J."/>
            <person name="Douillard F.P."/>
            <person name="Paul Ross R."/>
            <person name="Yang R."/>
            <person name="Briner A.E."/>
            <person name="Felis G.E."/>
            <person name="de Vos W.M."/>
            <person name="Barrangou R."/>
            <person name="Klaenhammer T.R."/>
            <person name="Caufield P.W."/>
            <person name="Cui Y."/>
            <person name="Zhang H."/>
            <person name="O'Toole P.W."/>
        </authorList>
    </citation>
    <scope>NUCLEOTIDE SEQUENCE [LARGE SCALE GENOMIC DNA]</scope>
    <source>
        <strain evidence="1 2">DSM 6035</strain>
    </source>
</reference>
<evidence type="ECO:0000313" key="1">
    <source>
        <dbReference type="EMBL" id="KRM25295.1"/>
    </source>
</evidence>
<protein>
    <submittedName>
        <fullName evidence="1">Uncharacterized protein</fullName>
    </submittedName>
</protein>
<accession>A0A0R1X4Z3</accession>
<dbReference type="RefSeq" id="WP_047768506.1">
    <property type="nucleotide sequence ID" value="NZ_AZGM01000129.1"/>
</dbReference>
<keyword evidence="2" id="KW-1185">Reference proteome</keyword>
<dbReference type="Proteomes" id="UP000051412">
    <property type="component" value="Unassembled WGS sequence"/>
</dbReference>
<organism evidence="1 2">
    <name type="scientific">Limosilactobacillus panis DSM 6035</name>
    <dbReference type="NCBI Taxonomy" id="1423782"/>
    <lineage>
        <taxon>Bacteria</taxon>
        <taxon>Bacillati</taxon>
        <taxon>Bacillota</taxon>
        <taxon>Bacilli</taxon>
        <taxon>Lactobacillales</taxon>
        <taxon>Lactobacillaceae</taxon>
        <taxon>Limosilactobacillus</taxon>
    </lineage>
</organism>
<dbReference type="AlphaFoldDB" id="A0A0R1X4Z3"/>
<dbReference type="PATRIC" id="fig|1423782.4.peg.929"/>
<name>A0A0R1X4Z3_9LACO</name>
<gene>
    <name evidence="1" type="ORF">FD32_GL000899</name>
</gene>